<dbReference type="RefSeq" id="WP_170015524.1">
    <property type="nucleotide sequence ID" value="NZ_CP012545.1"/>
</dbReference>
<evidence type="ECO:0000256" key="1">
    <source>
        <dbReference type="SAM" id="SignalP"/>
    </source>
</evidence>
<accession>A0AAW3ZWP9</accession>
<feature type="chain" id="PRO_5043901797" description="Periplasmic protein" evidence="1">
    <location>
        <begin position="18"/>
        <end position="410"/>
    </location>
</feature>
<evidence type="ECO:0000313" key="2">
    <source>
        <dbReference type="EMBL" id="MBE3607571.1"/>
    </source>
</evidence>
<reference evidence="2 3" key="1">
    <citation type="submission" date="2015-08" db="EMBL/GenBank/DDBJ databases">
        <title>Comparative genomics of the Campylobacter concisus group.</title>
        <authorList>
            <person name="Yee E."/>
            <person name="Chapman M.H."/>
            <person name="Huynh S."/>
            <person name="Bono J.L."/>
            <person name="On S.L."/>
            <person name="St Leger J."/>
            <person name="Foster G."/>
            <person name="Parker C.T."/>
            <person name="Miller W.G."/>
        </authorList>
    </citation>
    <scope>NUCLEOTIDE SEQUENCE [LARGE SCALE GENOMIC DNA]</scope>
    <source>
        <strain evidence="2 3">RM9337</strain>
    </source>
</reference>
<keyword evidence="3" id="KW-1185">Reference proteome</keyword>
<keyword evidence="1" id="KW-0732">Signal</keyword>
<comment type="caution">
    <text evidence="2">The sequence shown here is derived from an EMBL/GenBank/DDBJ whole genome shotgun (WGS) entry which is preliminary data.</text>
</comment>
<sequence>MKKIIIALTAIYFCAFAKTHIMSNIAPASIQYINLEPDFCDIACLNELLESDMLASFMARFEPSVIKDQNLSMMYASLGGNITFVADGSNKIAVIIPQKIIKSYTNVITDAIVSYAAQTNAKIQIEFIFCGDESESSVSSALDQARARNISYFIAPFTKNGFKILKKNLEQKEFAFIPTINVRANGETAPNIVFGGIDYEAQIRVLMSMANDKITAFSDTSYLGNLLNDYTRQSSNGEFYDVQIDSKELNLEEYLNNKTKYNNTSMFLNLPTIKASLIATQARGYEIAPHALLSTQINYTPHIFNSIDEKNRQNLYIANSISEINDELLATTALFGVNLNFNWIAYSSNIGLEYIYTNFIDTAKKRVFHESIQSSQVGYDIKIYEAKGYKFSPVKLMEEEIKDNNSSLSL</sequence>
<proteinExistence type="predicted"/>
<feature type="signal peptide" evidence="1">
    <location>
        <begin position="1"/>
        <end position="17"/>
    </location>
</feature>
<dbReference type="Proteomes" id="UP000650616">
    <property type="component" value="Unassembled WGS sequence"/>
</dbReference>
<evidence type="ECO:0008006" key="4">
    <source>
        <dbReference type="Google" id="ProtNLM"/>
    </source>
</evidence>
<dbReference type="EMBL" id="LIWG01000002">
    <property type="protein sequence ID" value="MBE3607571.1"/>
    <property type="molecule type" value="Genomic_DNA"/>
</dbReference>
<name>A0AAW3ZWP9_9BACT</name>
<protein>
    <recommendedName>
        <fullName evidence="4">Periplasmic protein</fullName>
    </recommendedName>
</protein>
<gene>
    <name evidence="2" type="ORF">CCAL9337_02350</name>
</gene>
<evidence type="ECO:0000313" key="3">
    <source>
        <dbReference type="Proteomes" id="UP000650616"/>
    </source>
</evidence>
<dbReference type="AlphaFoldDB" id="A0AAW3ZWP9"/>
<organism evidence="2 3">
    <name type="scientific">Campylobacter californiensis</name>
    <dbReference type="NCBI Taxonomy" id="1032243"/>
    <lineage>
        <taxon>Bacteria</taxon>
        <taxon>Pseudomonadati</taxon>
        <taxon>Campylobacterota</taxon>
        <taxon>Epsilonproteobacteria</taxon>
        <taxon>Campylobacterales</taxon>
        <taxon>Campylobacteraceae</taxon>
        <taxon>Campylobacter</taxon>
    </lineage>
</organism>